<feature type="domain" description="Ribophorin II third" evidence="13">
    <location>
        <begin position="496"/>
        <end position="622"/>
    </location>
</feature>
<evidence type="ECO:0000259" key="13">
    <source>
        <dbReference type="Pfam" id="PF23860"/>
    </source>
</evidence>
<feature type="transmembrane region" description="Helical" evidence="10">
    <location>
        <begin position="740"/>
        <end position="760"/>
    </location>
</feature>
<comment type="similarity">
    <text evidence="4 10">Belongs to the SWP1 family.</text>
</comment>
<dbReference type="UniPathway" id="UPA00378"/>
<proteinExistence type="inferred from homology"/>
<protein>
    <recommendedName>
        <fullName evidence="10">Dolichyl-diphosphooligosaccharide--protein glycosyltransferase subunit 2</fullName>
    </recommendedName>
    <alternativeName>
        <fullName evidence="10">Ribophorin-2</fullName>
    </alternativeName>
</protein>
<feature type="domain" description="Ribophorin II second" evidence="14">
    <location>
        <begin position="377"/>
        <end position="477"/>
    </location>
</feature>
<dbReference type="Proteomes" id="UP000265515">
    <property type="component" value="Unassembled WGS sequence"/>
</dbReference>
<reference evidence="16 17" key="1">
    <citation type="journal article" date="2018" name="Cell">
        <title>The Chara Genome: Secondary Complexity and Implications for Plant Terrestrialization.</title>
        <authorList>
            <person name="Nishiyama T."/>
            <person name="Sakayama H."/>
            <person name="Vries J.D."/>
            <person name="Buschmann H."/>
            <person name="Saint-Marcoux D."/>
            <person name="Ullrich K.K."/>
            <person name="Haas F.B."/>
            <person name="Vanderstraeten L."/>
            <person name="Becker D."/>
            <person name="Lang D."/>
            <person name="Vosolsobe S."/>
            <person name="Rombauts S."/>
            <person name="Wilhelmsson P.K.I."/>
            <person name="Janitza P."/>
            <person name="Kern R."/>
            <person name="Heyl A."/>
            <person name="Rumpler F."/>
            <person name="Villalobos L.I.A.C."/>
            <person name="Clay J.M."/>
            <person name="Skokan R."/>
            <person name="Toyoda A."/>
            <person name="Suzuki Y."/>
            <person name="Kagoshima H."/>
            <person name="Schijlen E."/>
            <person name="Tajeshwar N."/>
            <person name="Catarino B."/>
            <person name="Hetherington A.J."/>
            <person name="Saltykova A."/>
            <person name="Bonnot C."/>
            <person name="Breuninger H."/>
            <person name="Symeonidi A."/>
            <person name="Radhakrishnan G.V."/>
            <person name="Van Nieuwerburgh F."/>
            <person name="Deforce D."/>
            <person name="Chang C."/>
            <person name="Karol K.G."/>
            <person name="Hedrich R."/>
            <person name="Ulvskov P."/>
            <person name="Glockner G."/>
            <person name="Delwiche C.F."/>
            <person name="Petrasek J."/>
            <person name="Van de Peer Y."/>
            <person name="Friml J."/>
            <person name="Beilby M."/>
            <person name="Dolan L."/>
            <person name="Kohara Y."/>
            <person name="Sugano S."/>
            <person name="Fujiyama A."/>
            <person name="Delaux P.-M."/>
            <person name="Quint M."/>
            <person name="TheiBen G."/>
            <person name="Hagemann M."/>
            <person name="Harholt J."/>
            <person name="Dunand C."/>
            <person name="Zachgo S."/>
            <person name="Langdale J."/>
            <person name="Maumus F."/>
            <person name="Straeten D.V.D."/>
            <person name="Gould S.B."/>
            <person name="Rensing S.A."/>
        </authorList>
    </citation>
    <scope>NUCLEOTIDE SEQUENCE [LARGE SCALE GENOMIC DNA]</scope>
    <source>
        <strain evidence="16 17">S276</strain>
    </source>
</reference>
<keyword evidence="5 10" id="KW-0812">Transmembrane</keyword>
<evidence type="ECO:0000256" key="3">
    <source>
        <dbReference type="ARBA" id="ARBA00004922"/>
    </source>
</evidence>
<dbReference type="AlphaFoldDB" id="A0A388JMZ8"/>
<keyword evidence="6" id="KW-0732">Signal</keyword>
<dbReference type="Pfam" id="PF23861">
    <property type="entry name" value="Ribophorin_II_2nd"/>
    <property type="match status" value="1"/>
</dbReference>
<feature type="transmembrane region" description="Helical" evidence="10">
    <location>
        <begin position="671"/>
        <end position="692"/>
    </location>
</feature>
<dbReference type="GO" id="GO:0006487">
    <property type="term" value="P:protein N-linked glycosylation"/>
    <property type="evidence" value="ECO:0007669"/>
    <property type="project" value="UniProtKB-UniRule"/>
</dbReference>
<feature type="transmembrane region" description="Helical" evidence="10">
    <location>
        <begin position="704"/>
        <end position="728"/>
    </location>
</feature>
<dbReference type="InterPro" id="IPR055375">
    <property type="entry name" value="Ribophorin_II_2nd"/>
</dbReference>
<comment type="caution">
    <text evidence="16">The sequence shown here is derived from an EMBL/GenBank/DDBJ whole genome shotgun (WGS) entry which is preliminary data.</text>
</comment>
<evidence type="ECO:0000313" key="16">
    <source>
        <dbReference type="EMBL" id="GBG59135.1"/>
    </source>
</evidence>
<dbReference type="Pfam" id="PF05817">
    <property type="entry name" value="Ribophorin_II"/>
    <property type="match status" value="1"/>
</dbReference>
<comment type="subunit">
    <text evidence="10">Component of the oligosaccharyltransferase (OST) complex.</text>
</comment>
<evidence type="ECO:0000259" key="12">
    <source>
        <dbReference type="Pfam" id="PF05817"/>
    </source>
</evidence>
<keyword evidence="8 10" id="KW-1133">Transmembrane helix</keyword>
<evidence type="ECO:0000313" key="17">
    <source>
        <dbReference type="Proteomes" id="UP000265515"/>
    </source>
</evidence>
<feature type="compositionally biased region" description="Low complexity" evidence="11">
    <location>
        <begin position="631"/>
        <end position="641"/>
    </location>
</feature>
<dbReference type="EMBL" id="BFEA01000003">
    <property type="protein sequence ID" value="GBG59135.1"/>
    <property type="molecule type" value="Genomic_DNA"/>
</dbReference>
<dbReference type="Pfam" id="PF25147">
    <property type="entry name" value="Ribophorin_II_C"/>
    <property type="match status" value="1"/>
</dbReference>
<evidence type="ECO:0000256" key="1">
    <source>
        <dbReference type="ARBA" id="ARBA00002791"/>
    </source>
</evidence>
<evidence type="ECO:0000256" key="7">
    <source>
        <dbReference type="ARBA" id="ARBA00022824"/>
    </source>
</evidence>
<accession>A0A388JMZ8</accession>
<evidence type="ECO:0000259" key="14">
    <source>
        <dbReference type="Pfam" id="PF23861"/>
    </source>
</evidence>
<dbReference type="OrthoDB" id="432292at2759"/>
<evidence type="ECO:0000256" key="4">
    <source>
        <dbReference type="ARBA" id="ARBA00009038"/>
    </source>
</evidence>
<gene>
    <name evidence="16" type="ORF">CBR_g32152</name>
</gene>
<evidence type="ECO:0000256" key="6">
    <source>
        <dbReference type="ARBA" id="ARBA00022729"/>
    </source>
</evidence>
<keyword evidence="17" id="KW-1185">Reference proteome</keyword>
<evidence type="ECO:0000259" key="15">
    <source>
        <dbReference type="Pfam" id="PF25147"/>
    </source>
</evidence>
<dbReference type="STRING" id="69332.A0A388JMZ8"/>
<feature type="region of interest" description="Disordered" evidence="11">
    <location>
        <begin position="627"/>
        <end position="650"/>
    </location>
</feature>
<feature type="domain" description="Ribophorin II N-terminal" evidence="12">
    <location>
        <begin position="63"/>
        <end position="368"/>
    </location>
</feature>
<dbReference type="PANTHER" id="PTHR12640:SF0">
    <property type="entry name" value="DOLICHYL-DIPHOSPHOOLIGOSACCHARIDE--PROTEIN GLYCOSYLTRANSFERASE SUBUNIT 2"/>
    <property type="match status" value="1"/>
</dbReference>
<organism evidence="16 17">
    <name type="scientific">Chara braunii</name>
    <name type="common">Braun's stonewort</name>
    <dbReference type="NCBI Taxonomy" id="69332"/>
    <lineage>
        <taxon>Eukaryota</taxon>
        <taxon>Viridiplantae</taxon>
        <taxon>Streptophyta</taxon>
        <taxon>Charophyceae</taxon>
        <taxon>Charales</taxon>
        <taxon>Characeae</taxon>
        <taxon>Chara</taxon>
    </lineage>
</organism>
<evidence type="ECO:0000256" key="8">
    <source>
        <dbReference type="ARBA" id="ARBA00022989"/>
    </source>
</evidence>
<dbReference type="OMA" id="QEHETIY"/>
<dbReference type="InterPro" id="IPR008814">
    <property type="entry name" value="Swp1"/>
</dbReference>
<comment type="subcellular location">
    <subcellularLocation>
        <location evidence="2 10">Endoplasmic reticulum membrane</location>
        <topology evidence="2 10">Multi-pass membrane protein</topology>
    </subcellularLocation>
</comment>
<dbReference type="InterPro" id="IPR056790">
    <property type="entry name" value="Ribophorin_II_C"/>
</dbReference>
<comment type="function">
    <text evidence="1 10">Subunit of the oligosaccharyl transferase (OST) complex that catalyzes the initial transfer of a defined glycan (Glc(3)Man(9)GlcNAc(2) in eukaryotes) from the lipid carrier dolichol-pyrophosphate to an asparagine residue within an Asn-X-Ser/Thr consensus motif in nascent polypeptide chains, the first step in protein N-glycosylation. N-glycosylation occurs cotranslationally and the complex associates with the Sec61 complex at the channel-forming translocon complex that mediates protein translocation across the endoplasmic reticulum (ER). All subunits are required for a maximal enzyme activity.</text>
</comment>
<sequence>MAGGGGGGGDGRGRLSSSCGRRICFLSAAKWPLLFLVSCVLACSYGGKAGGGVMALGPAGLTVEDKAVLRSLFVGIQNLKAGVDGDGLMEEIYAATKAGAILESLPSMGEGILSDGGLVDKYLLRKIGEGKTAEQYYFILQTAGILNLQVTQKLALTKAVPIFWSTLRSSRALMPLFYAVKGLQTAKEEGGSLESIEGGGDTAEKKRTLEDTLNRVKALGSASDGTWSKEKGGKTTATSTGFAFQAVAAIADLLGGGADGQDSLSASSPSGAATVAAIAGYVPKLFSTAETSDDGRLRFEDQENGALIATASVLTGLSALLEVPAVQSAVKWSGDKLAAGTNFLLTEAATTTYPSEALFVLESVDMLSRNPIAVPLVISLISSPAISFGADEKLKVAVTNPSGDRLNEMTVVLESATRVGGSSKKQPVALKNKRLKEVPLPEGVMSIYELAVPMDSFDLGKYEIRLTATPSPYETHYLPADVTSVIKVTGVVDVGDVKLAVLDSDTGLPSKETSLAYGTSGTAAISATHLQKLRLSFKLKSPSGRPFLPQQAFVKFVHVSSSTAHLYVAKPDDKGEALAVQLDFLEAMEKSNFLSGAYSISLIVGDACMENPLLWALGELDLDLPKPPLSKPTSSSTEGSSRLPKMATPQYGPQPEIEHVFRKPEKQPPAYVSYAFCGLLLLPFFGFLYGLSKAEANLKSFPTSGLPLLASVAFVGGIFSILLVYALFWWKWNLFTTIKLLLPLGTFTAFTGHFALSFLADARKEKVA</sequence>
<dbReference type="GO" id="GO:0008250">
    <property type="term" value="C:oligosaccharyltransferase complex"/>
    <property type="evidence" value="ECO:0007669"/>
    <property type="project" value="UniProtKB-UniRule"/>
</dbReference>
<dbReference type="InterPro" id="IPR055374">
    <property type="entry name" value="Ribophorin_II_3rd"/>
</dbReference>
<evidence type="ECO:0000256" key="11">
    <source>
        <dbReference type="SAM" id="MobiDB-lite"/>
    </source>
</evidence>
<dbReference type="Pfam" id="PF23860">
    <property type="entry name" value="Ribophorin_II_3rd"/>
    <property type="match status" value="1"/>
</dbReference>
<evidence type="ECO:0000256" key="2">
    <source>
        <dbReference type="ARBA" id="ARBA00004477"/>
    </source>
</evidence>
<dbReference type="InterPro" id="IPR055373">
    <property type="entry name" value="Ribophorin_II_N"/>
</dbReference>
<feature type="domain" description="Ribophorin II C-terminal" evidence="15">
    <location>
        <begin position="661"/>
        <end position="763"/>
    </location>
</feature>
<keyword evidence="9 10" id="KW-0472">Membrane</keyword>
<evidence type="ECO:0000256" key="10">
    <source>
        <dbReference type="RuleBase" id="RU366029"/>
    </source>
</evidence>
<comment type="pathway">
    <text evidence="3 10">Protein modification; protein glycosylation.</text>
</comment>
<evidence type="ECO:0000256" key="5">
    <source>
        <dbReference type="ARBA" id="ARBA00022692"/>
    </source>
</evidence>
<dbReference type="Gramene" id="GBG59135">
    <property type="protein sequence ID" value="GBG59135"/>
    <property type="gene ID" value="CBR_g32152"/>
</dbReference>
<evidence type="ECO:0000256" key="9">
    <source>
        <dbReference type="ARBA" id="ARBA00023136"/>
    </source>
</evidence>
<name>A0A388JMZ8_CHABU</name>
<dbReference type="PANTHER" id="PTHR12640">
    <property type="entry name" value="RIBOPHORIN II"/>
    <property type="match status" value="1"/>
</dbReference>
<keyword evidence="7 10" id="KW-0256">Endoplasmic reticulum</keyword>